<dbReference type="EMBL" id="CADCTH010000268">
    <property type="protein sequence ID" value="CAA9251646.1"/>
    <property type="molecule type" value="Genomic_DNA"/>
</dbReference>
<evidence type="ECO:0000256" key="1">
    <source>
        <dbReference type="SAM" id="MobiDB-lite"/>
    </source>
</evidence>
<keyword evidence="2" id="KW-0575">Peroxidase</keyword>
<feature type="non-terminal residue" evidence="2">
    <location>
        <position position="1"/>
    </location>
</feature>
<feature type="compositionally biased region" description="Basic residues" evidence="1">
    <location>
        <begin position="14"/>
        <end position="30"/>
    </location>
</feature>
<feature type="compositionally biased region" description="Basic residues" evidence="1">
    <location>
        <begin position="91"/>
        <end position="113"/>
    </location>
</feature>
<dbReference type="GO" id="GO:0004601">
    <property type="term" value="F:peroxidase activity"/>
    <property type="evidence" value="ECO:0007669"/>
    <property type="project" value="UniProtKB-KW"/>
</dbReference>
<feature type="compositionally biased region" description="Basic and acidic residues" evidence="1">
    <location>
        <begin position="1"/>
        <end position="13"/>
    </location>
</feature>
<evidence type="ECO:0000313" key="2">
    <source>
        <dbReference type="EMBL" id="CAA9251646.1"/>
    </source>
</evidence>
<keyword evidence="2" id="KW-0560">Oxidoreductase</keyword>
<gene>
    <name evidence="2" type="ORF">AVDCRST_MAG54-2022</name>
</gene>
<feature type="compositionally biased region" description="Basic and acidic residues" evidence="1">
    <location>
        <begin position="64"/>
        <end position="90"/>
    </location>
</feature>
<dbReference type="EC" id="1.11.1.15" evidence="2"/>
<reference evidence="2" key="1">
    <citation type="submission" date="2020-02" db="EMBL/GenBank/DDBJ databases">
        <authorList>
            <person name="Meier V. D."/>
        </authorList>
    </citation>
    <scope>NUCLEOTIDE SEQUENCE</scope>
    <source>
        <strain evidence="2">AVDCRST_MAG54</strain>
    </source>
</reference>
<feature type="compositionally biased region" description="Basic residues" evidence="1">
    <location>
        <begin position="136"/>
        <end position="149"/>
    </location>
</feature>
<protein>
    <submittedName>
        <fullName evidence="2">Peroxiredoxin OsmC</fullName>
        <ecNumber evidence="2">1.11.1.15</ecNumber>
    </submittedName>
</protein>
<proteinExistence type="predicted"/>
<name>A0A6J4IG02_9PSEU</name>
<feature type="non-terminal residue" evidence="2">
    <location>
        <position position="149"/>
    </location>
</feature>
<feature type="region of interest" description="Disordered" evidence="1">
    <location>
        <begin position="1"/>
        <end position="149"/>
    </location>
</feature>
<organism evidence="2">
    <name type="scientific">uncultured Actinomycetospora sp</name>
    <dbReference type="NCBI Taxonomy" id="1135996"/>
    <lineage>
        <taxon>Bacteria</taxon>
        <taxon>Bacillati</taxon>
        <taxon>Actinomycetota</taxon>
        <taxon>Actinomycetes</taxon>
        <taxon>Pseudonocardiales</taxon>
        <taxon>Pseudonocardiaceae</taxon>
        <taxon>Actinomycetospora</taxon>
        <taxon>environmental samples</taxon>
    </lineage>
</organism>
<dbReference type="AlphaFoldDB" id="A0A6J4IG02"/>
<sequence>EDPPPRVRHLERPRPHRHREHAARPRRRRAPVLAALAHRGRRRPDQPRGAGRCGARRLLLDVAVEPRRGGRARPGRDPHDGDRDARAGRERVHHQPRRPRHPRAGARARRRRVPGAGREGEGDLPGLQAVRVGAAHPRRRARRRRRTGL</sequence>
<accession>A0A6J4IG02</accession>